<keyword evidence="2" id="KW-0812">Transmembrane</keyword>
<dbReference type="EMBL" id="JASAOK010000015">
    <property type="protein sequence ID" value="KAK6223820.1"/>
    <property type="molecule type" value="Genomic_DNA"/>
</dbReference>
<keyword evidence="2" id="KW-1133">Transmembrane helix</keyword>
<feature type="transmembrane region" description="Helical" evidence="2">
    <location>
        <begin position="73"/>
        <end position="91"/>
    </location>
</feature>
<keyword evidence="3" id="KW-0378">Hydrolase</keyword>
<comment type="caution">
    <text evidence="3">The sequence shown here is derived from an EMBL/GenBank/DDBJ whole genome shotgun (WGS) entry which is preliminary data.</text>
</comment>
<dbReference type="Proteomes" id="UP001327957">
    <property type="component" value="Unassembled WGS sequence"/>
</dbReference>
<name>A0AAV9TNM9_9PEZI</name>
<dbReference type="GO" id="GO:0004386">
    <property type="term" value="F:helicase activity"/>
    <property type="evidence" value="ECO:0007669"/>
    <property type="project" value="UniProtKB-KW"/>
</dbReference>
<keyword evidence="3" id="KW-0347">Helicase</keyword>
<evidence type="ECO:0000313" key="3">
    <source>
        <dbReference type="EMBL" id="KAK6223820.1"/>
    </source>
</evidence>
<gene>
    <name evidence="3" type="ORF">QIS74_03764</name>
</gene>
<organism evidence="3 4">
    <name type="scientific">Colletotrichum tabaci</name>
    <dbReference type="NCBI Taxonomy" id="1209068"/>
    <lineage>
        <taxon>Eukaryota</taxon>
        <taxon>Fungi</taxon>
        <taxon>Dikarya</taxon>
        <taxon>Ascomycota</taxon>
        <taxon>Pezizomycotina</taxon>
        <taxon>Sordariomycetes</taxon>
        <taxon>Hypocreomycetidae</taxon>
        <taxon>Glomerellales</taxon>
        <taxon>Glomerellaceae</taxon>
        <taxon>Colletotrichum</taxon>
        <taxon>Colletotrichum destructivum species complex</taxon>
    </lineage>
</organism>
<evidence type="ECO:0000256" key="1">
    <source>
        <dbReference type="SAM" id="MobiDB-lite"/>
    </source>
</evidence>
<keyword evidence="3" id="KW-0067">ATP-binding</keyword>
<keyword evidence="2" id="KW-0472">Membrane</keyword>
<dbReference type="AlphaFoldDB" id="A0AAV9TNM9"/>
<keyword evidence="3" id="KW-0547">Nucleotide-binding</keyword>
<keyword evidence="4" id="KW-1185">Reference proteome</keyword>
<proteinExistence type="predicted"/>
<sequence length="113" mass="12014">MSAAATARIATKALAAPTRRAASFSTVPSREAGGPTAGGKSRVDVNSKNSGESAVEVPVFDLRHITSSPRARFWLISALCVAGSVEMYGWYTFGPRILGWEEGRKGDEDVQGR</sequence>
<evidence type="ECO:0000256" key="2">
    <source>
        <dbReference type="SAM" id="Phobius"/>
    </source>
</evidence>
<reference evidence="3 4" key="1">
    <citation type="submission" date="2023-04" db="EMBL/GenBank/DDBJ databases">
        <title>Colletotrichum tabacum stain YC1 causing leaf anthracnose on Nicotiana tabacum(L.) cv.</title>
        <authorList>
            <person name="Ji Z."/>
            <person name="Wang M."/>
            <person name="Zhang J."/>
            <person name="Wang N."/>
            <person name="Zhou Z."/>
        </authorList>
    </citation>
    <scope>NUCLEOTIDE SEQUENCE [LARGE SCALE GENOMIC DNA]</scope>
    <source>
        <strain evidence="3 4">YC1</strain>
    </source>
</reference>
<protein>
    <submittedName>
        <fullName evidence="3">UvrD/REP helicase</fullName>
    </submittedName>
</protein>
<evidence type="ECO:0000313" key="4">
    <source>
        <dbReference type="Proteomes" id="UP001327957"/>
    </source>
</evidence>
<feature type="region of interest" description="Disordered" evidence="1">
    <location>
        <begin position="17"/>
        <end position="51"/>
    </location>
</feature>
<accession>A0AAV9TNM9</accession>